<evidence type="ECO:0000313" key="4">
    <source>
        <dbReference type="Proteomes" id="UP000243686"/>
    </source>
</evidence>
<dbReference type="PANTHER" id="PTHR47966:SF51">
    <property type="entry name" value="BETA-SITE APP-CLEAVING ENZYME, ISOFORM A-RELATED"/>
    <property type="match status" value="1"/>
</dbReference>
<keyword evidence="4" id="KW-1185">Reference proteome</keyword>
<proteinExistence type="inferred from homology"/>
<dbReference type="InterPro" id="IPR021109">
    <property type="entry name" value="Peptidase_aspartic_dom_sf"/>
</dbReference>
<dbReference type="Gene3D" id="2.40.70.10">
    <property type="entry name" value="Acid Proteases"/>
    <property type="match status" value="1"/>
</dbReference>
<dbReference type="GO" id="GO:0004190">
    <property type="term" value="F:aspartic-type endopeptidase activity"/>
    <property type="evidence" value="ECO:0007669"/>
    <property type="project" value="InterPro"/>
</dbReference>
<protein>
    <recommendedName>
        <fullName evidence="2">Peptidase A1 domain-containing protein</fullName>
    </recommendedName>
</protein>
<name>A0A1S8WGD3_OPIVI</name>
<dbReference type="EMBL" id="KV907346">
    <property type="protein sequence ID" value="OON13518.1"/>
    <property type="molecule type" value="Genomic_DNA"/>
</dbReference>
<accession>A0A1S8WGD3</accession>
<sequence>MDRIVGSVGQLYTIDGLFGLSIKPYHLQLHATPLDDMFTQNIILWRMFTFVFKKNSVYIILDDDTVLVSDLAVPTDTGAFKTYLPTSVVNNLFPDVWKQMHLGNYVVRCDARSRMPTLLVSLEDHRLKWEPNQYIEQLAVERCQSVFEGVDLYSAYGAIVGLSFLRHFSVVFDVDEE</sequence>
<evidence type="ECO:0000259" key="2">
    <source>
        <dbReference type="PROSITE" id="PS51767"/>
    </source>
</evidence>
<dbReference type="Proteomes" id="UP000243686">
    <property type="component" value="Unassembled WGS sequence"/>
</dbReference>
<dbReference type="AlphaFoldDB" id="A0A1S8WGD3"/>
<reference evidence="3 4" key="1">
    <citation type="submission" date="2015-03" db="EMBL/GenBank/DDBJ databases">
        <title>Draft genome of the nematode, Opisthorchis viverrini.</title>
        <authorList>
            <person name="Mitreva M."/>
        </authorList>
    </citation>
    <scope>NUCLEOTIDE SEQUENCE [LARGE SCALE GENOMIC DNA]</scope>
    <source>
        <strain evidence="3">Khon Kaen</strain>
    </source>
</reference>
<dbReference type="InterPro" id="IPR033121">
    <property type="entry name" value="PEPTIDASE_A1"/>
</dbReference>
<gene>
    <name evidence="3" type="ORF">X801_10709</name>
</gene>
<organism evidence="3 4">
    <name type="scientific">Opisthorchis viverrini</name>
    <name type="common">Southeast Asian liver fluke</name>
    <dbReference type="NCBI Taxonomy" id="6198"/>
    <lineage>
        <taxon>Eukaryota</taxon>
        <taxon>Metazoa</taxon>
        <taxon>Spiralia</taxon>
        <taxon>Lophotrochozoa</taxon>
        <taxon>Platyhelminthes</taxon>
        <taxon>Trematoda</taxon>
        <taxon>Digenea</taxon>
        <taxon>Opisthorchiida</taxon>
        <taxon>Opisthorchiata</taxon>
        <taxon>Opisthorchiidae</taxon>
        <taxon>Opisthorchis</taxon>
    </lineage>
</organism>
<evidence type="ECO:0000313" key="3">
    <source>
        <dbReference type="EMBL" id="OON13518.1"/>
    </source>
</evidence>
<feature type="domain" description="Peptidase A1" evidence="2">
    <location>
        <begin position="1"/>
        <end position="177"/>
    </location>
</feature>
<comment type="similarity">
    <text evidence="1">Belongs to the peptidase A1 family.</text>
</comment>
<dbReference type="InterPro" id="IPR001461">
    <property type="entry name" value="Aspartic_peptidase_A1"/>
</dbReference>
<dbReference type="Pfam" id="PF00026">
    <property type="entry name" value="Asp"/>
    <property type="match status" value="1"/>
</dbReference>
<dbReference type="PANTHER" id="PTHR47966">
    <property type="entry name" value="BETA-SITE APP-CLEAVING ENZYME, ISOFORM A-RELATED"/>
    <property type="match status" value="1"/>
</dbReference>
<dbReference type="PROSITE" id="PS51767">
    <property type="entry name" value="PEPTIDASE_A1"/>
    <property type="match status" value="1"/>
</dbReference>
<evidence type="ECO:0000256" key="1">
    <source>
        <dbReference type="ARBA" id="ARBA00007447"/>
    </source>
</evidence>
<dbReference type="GO" id="GO:0006508">
    <property type="term" value="P:proteolysis"/>
    <property type="evidence" value="ECO:0007669"/>
    <property type="project" value="InterPro"/>
</dbReference>
<dbReference type="SUPFAM" id="SSF50630">
    <property type="entry name" value="Acid proteases"/>
    <property type="match status" value="1"/>
</dbReference>